<name>A0ABR9QK99_9BACI</name>
<dbReference type="InterPro" id="IPR012543">
    <property type="entry name" value="DUF1694"/>
</dbReference>
<keyword evidence="2" id="KW-1185">Reference proteome</keyword>
<accession>A0ABR9QK99</accession>
<evidence type="ECO:0000313" key="2">
    <source>
        <dbReference type="Proteomes" id="UP001516662"/>
    </source>
</evidence>
<sequence length="125" mass="14628">MSENIQDYLNRGMYGNKETNVDERKLYLSTIRERVIVALTNRQVMKNESYAPIVELIKNYPDCHMYLDGDLNYSYLSKYIKIVNKLNIPFTIFNDVNHETELGLVLATKNRAINKNDIFVPEGEF</sequence>
<protein>
    <submittedName>
        <fullName evidence="1">YueI family protein</fullName>
    </submittedName>
</protein>
<dbReference type="RefSeq" id="WP_193537010.1">
    <property type="nucleotide sequence ID" value="NZ_JADCLJ010000020.1"/>
</dbReference>
<dbReference type="Proteomes" id="UP001516662">
    <property type="component" value="Unassembled WGS sequence"/>
</dbReference>
<dbReference type="EMBL" id="JADCLJ010000020">
    <property type="protein sequence ID" value="MBE4908921.1"/>
    <property type="molecule type" value="Genomic_DNA"/>
</dbReference>
<proteinExistence type="predicted"/>
<dbReference type="InterPro" id="IPR029064">
    <property type="entry name" value="Ribosomal_eL30-like_sf"/>
</dbReference>
<dbReference type="SUPFAM" id="SSF160515">
    <property type="entry name" value="YueI-like"/>
    <property type="match status" value="1"/>
</dbReference>
<evidence type="ECO:0000313" key="1">
    <source>
        <dbReference type="EMBL" id="MBE4908921.1"/>
    </source>
</evidence>
<dbReference type="Gene3D" id="3.30.1330.30">
    <property type="match status" value="1"/>
</dbReference>
<comment type="caution">
    <text evidence="1">The sequence shown here is derived from an EMBL/GenBank/DDBJ whole genome shotgun (WGS) entry which is preliminary data.</text>
</comment>
<gene>
    <name evidence="1" type="ORF">IMZ08_12705</name>
</gene>
<reference evidence="1 2" key="1">
    <citation type="submission" date="2020-10" db="EMBL/GenBank/DDBJ databases">
        <title>Bacillus sp. HD4P25, an endophyte from a halophyte.</title>
        <authorList>
            <person name="Sun J.-Q."/>
        </authorList>
    </citation>
    <scope>NUCLEOTIDE SEQUENCE [LARGE SCALE GENOMIC DNA]</scope>
    <source>
        <strain evidence="1 2">YIM 93174</strain>
    </source>
</reference>
<organism evidence="1 2">
    <name type="scientific">Litchfieldia luteola</name>
    <dbReference type="NCBI Taxonomy" id="682179"/>
    <lineage>
        <taxon>Bacteria</taxon>
        <taxon>Bacillati</taxon>
        <taxon>Bacillota</taxon>
        <taxon>Bacilli</taxon>
        <taxon>Bacillales</taxon>
        <taxon>Bacillaceae</taxon>
        <taxon>Litchfieldia</taxon>
    </lineage>
</organism>
<dbReference type="PIRSF" id="PIRSF034303">
    <property type="entry name" value="DUF1694"/>
    <property type="match status" value="1"/>
</dbReference>
<dbReference type="Pfam" id="PF07997">
    <property type="entry name" value="DUF1694"/>
    <property type="match status" value="1"/>
</dbReference>